<keyword evidence="5" id="KW-0547">Nucleotide-binding</keyword>
<evidence type="ECO:0000259" key="10">
    <source>
        <dbReference type="PROSITE" id="PS50893"/>
    </source>
</evidence>
<dbReference type="InterPro" id="IPR017871">
    <property type="entry name" value="ABC_transporter-like_CS"/>
</dbReference>
<dbReference type="PROSITE" id="PS50893">
    <property type="entry name" value="ABC_TRANSPORTER_2"/>
    <property type="match status" value="1"/>
</dbReference>
<dbReference type="InterPro" id="IPR039421">
    <property type="entry name" value="Type_1_exporter"/>
</dbReference>
<accession>O59382</accession>
<gene>
    <name evidence="12" type="ordered locus">PH1735</name>
</gene>
<dbReference type="PIR" id="B71182">
    <property type="entry name" value="B71182"/>
</dbReference>
<keyword evidence="6 12" id="KW-0067">ATP-binding</keyword>
<keyword evidence="7 9" id="KW-1133">Transmembrane helix</keyword>
<dbReference type="EMBL" id="BA000001">
    <property type="protein sequence ID" value="BAA30849.1"/>
    <property type="molecule type" value="Genomic_DNA"/>
</dbReference>
<keyword evidence="4 9" id="KW-0812">Transmembrane</keyword>
<evidence type="ECO:0000256" key="7">
    <source>
        <dbReference type="ARBA" id="ARBA00022989"/>
    </source>
</evidence>
<evidence type="ECO:0000259" key="11">
    <source>
        <dbReference type="PROSITE" id="PS50929"/>
    </source>
</evidence>
<dbReference type="InterPro" id="IPR027417">
    <property type="entry name" value="P-loop_NTPase"/>
</dbReference>
<dbReference type="GO" id="GO:0016887">
    <property type="term" value="F:ATP hydrolysis activity"/>
    <property type="evidence" value="ECO:0007669"/>
    <property type="project" value="InterPro"/>
</dbReference>
<dbReference type="GO" id="GO:0015421">
    <property type="term" value="F:ABC-type oligopeptide transporter activity"/>
    <property type="evidence" value="ECO:0007669"/>
    <property type="project" value="TreeGrafter"/>
</dbReference>
<dbReference type="FunFam" id="3.40.50.300:FF:000299">
    <property type="entry name" value="ABC transporter ATP-binding protein/permease"/>
    <property type="match status" value="1"/>
</dbReference>
<dbReference type="Pfam" id="PF00664">
    <property type="entry name" value="ABC_membrane"/>
    <property type="match status" value="1"/>
</dbReference>
<dbReference type="Proteomes" id="UP000000752">
    <property type="component" value="Chromosome"/>
</dbReference>
<name>O59382_PYRHO</name>
<evidence type="ECO:0000256" key="4">
    <source>
        <dbReference type="ARBA" id="ARBA00022692"/>
    </source>
</evidence>
<evidence type="ECO:0000256" key="8">
    <source>
        <dbReference type="ARBA" id="ARBA00023136"/>
    </source>
</evidence>
<feature type="transmembrane region" description="Helical" evidence="9">
    <location>
        <begin position="168"/>
        <end position="186"/>
    </location>
</feature>
<keyword evidence="8 9" id="KW-0472">Membrane</keyword>
<feature type="transmembrane region" description="Helical" evidence="9">
    <location>
        <begin position="28"/>
        <end position="53"/>
    </location>
</feature>
<dbReference type="AlphaFoldDB" id="O59382"/>
<dbReference type="STRING" id="70601.gene:9378732"/>
<evidence type="ECO:0000256" key="9">
    <source>
        <dbReference type="SAM" id="Phobius"/>
    </source>
</evidence>
<dbReference type="GO" id="GO:0005524">
    <property type="term" value="F:ATP binding"/>
    <property type="evidence" value="ECO:0007669"/>
    <property type="project" value="UniProtKB-KW"/>
</dbReference>
<protein>
    <submittedName>
        <fullName evidence="12">582aa long hypothetical ABC transporter ATP-binding protein</fullName>
    </submittedName>
</protein>
<feature type="transmembrane region" description="Helical" evidence="9">
    <location>
        <begin position="245"/>
        <end position="268"/>
    </location>
</feature>
<dbReference type="CDD" id="cd03254">
    <property type="entry name" value="ABCC_Glucan_exporter_like"/>
    <property type="match status" value="1"/>
</dbReference>
<dbReference type="SMART" id="SM00382">
    <property type="entry name" value="AAA"/>
    <property type="match status" value="1"/>
</dbReference>
<dbReference type="eggNOG" id="arCOG02841">
    <property type="taxonomic scope" value="Archaea"/>
</dbReference>
<dbReference type="InterPro" id="IPR036640">
    <property type="entry name" value="ABC1_TM_sf"/>
</dbReference>
<dbReference type="PROSITE" id="PS00211">
    <property type="entry name" value="ABC_TRANSPORTER_1"/>
    <property type="match status" value="1"/>
</dbReference>
<dbReference type="SUPFAM" id="SSF52540">
    <property type="entry name" value="P-loop containing nucleoside triphosphate hydrolases"/>
    <property type="match status" value="1"/>
</dbReference>
<dbReference type="PANTHER" id="PTHR43394:SF1">
    <property type="entry name" value="ATP-BINDING CASSETTE SUB-FAMILY B MEMBER 10, MITOCHONDRIAL"/>
    <property type="match status" value="1"/>
</dbReference>
<dbReference type="PROSITE" id="PS50929">
    <property type="entry name" value="ABC_TM1F"/>
    <property type="match status" value="1"/>
</dbReference>
<evidence type="ECO:0000256" key="5">
    <source>
        <dbReference type="ARBA" id="ARBA00022741"/>
    </source>
</evidence>
<proteinExistence type="predicted"/>
<evidence type="ECO:0000313" key="12">
    <source>
        <dbReference type="EMBL" id="BAA30849.1"/>
    </source>
</evidence>
<keyword evidence="2" id="KW-0813">Transport</keyword>
<dbReference type="GO" id="GO:0005886">
    <property type="term" value="C:plasma membrane"/>
    <property type="evidence" value="ECO:0007669"/>
    <property type="project" value="UniProtKB-SubCell"/>
</dbReference>
<comment type="subcellular location">
    <subcellularLocation>
        <location evidence="1">Cell membrane</location>
        <topology evidence="1">Multi-pass membrane protein</topology>
    </subcellularLocation>
</comment>
<feature type="transmembrane region" description="Helical" evidence="9">
    <location>
        <begin position="139"/>
        <end position="162"/>
    </location>
</feature>
<dbReference type="Pfam" id="PF00005">
    <property type="entry name" value="ABC_tran"/>
    <property type="match status" value="1"/>
</dbReference>
<dbReference type="PANTHER" id="PTHR43394">
    <property type="entry name" value="ATP-DEPENDENT PERMEASE MDL1, MITOCHONDRIAL"/>
    <property type="match status" value="1"/>
</dbReference>
<dbReference type="InterPro" id="IPR011527">
    <property type="entry name" value="ABC1_TM_dom"/>
</dbReference>
<feature type="domain" description="ABC transmembrane type-1" evidence="11">
    <location>
        <begin position="29"/>
        <end position="311"/>
    </location>
</feature>
<dbReference type="InterPro" id="IPR003593">
    <property type="entry name" value="AAA+_ATPase"/>
</dbReference>
<dbReference type="SMR" id="O59382"/>
<dbReference type="EnsemblBacteria" id="BAA30849">
    <property type="protein sequence ID" value="BAA30849"/>
    <property type="gene ID" value="BAA30849"/>
</dbReference>
<evidence type="ECO:0000256" key="6">
    <source>
        <dbReference type="ARBA" id="ARBA00022840"/>
    </source>
</evidence>
<dbReference type="SUPFAM" id="SSF90123">
    <property type="entry name" value="ABC transporter transmembrane region"/>
    <property type="match status" value="1"/>
</dbReference>
<evidence type="ECO:0000313" key="13">
    <source>
        <dbReference type="Proteomes" id="UP000000752"/>
    </source>
</evidence>
<evidence type="ECO:0000256" key="1">
    <source>
        <dbReference type="ARBA" id="ARBA00004651"/>
    </source>
</evidence>
<dbReference type="InterPro" id="IPR003439">
    <property type="entry name" value="ABC_transporter-like_ATP-bd"/>
</dbReference>
<sequence>MRNMRNNESSFSLLIRFIREALSEKKTLVVVIISIVGSAIANLASPYVLHIAIDNYIVPGKYGELWFVTLLYLLSLIGQWFFMTLQTYYTEVFGQGVLKRLRSKLHEKILISNLDFFKEKSTGDLVSRIINDTNIVNDVLVSGLLGGLGSLLSLAGIIIAMFLLDVKLTLVTLASVPLMVLVAYYFGGKMRRAYRETRQKIAKISSVVEESVAGIETIRAFGKERDVEREFSKVSLETIKAYLRVAVYMGVFWPLMNITSLLSVIAVIAYGGYLAYKGAVSIGVVVAFIQYAQRFRGPINNVVSMYDSLQSALAALERIYEILDDENVEDYNGINVERLNGEIEFRNVWFEYERGRPVLKDINLLIPSGSKVAIVGKTGAGKTTLANLIMRFYDPTKGDIFYDGIEGRKISRKSLRRRIGYVPQETYLFPGTIMENILMANPEAREEDVIRVCKELGIHEFIMKLPNGYKTSAGEAGKLLSLGERQLISLARALLKDPDIVILDEALSSVDPKTEQLVQNAMLKLMEGRTSIIIAHRLSITRFADKVIVVKDGRIIEEGPPKLLLEKKGYFYRLYTSQVQEV</sequence>
<feature type="domain" description="ABC transporter" evidence="10">
    <location>
        <begin position="343"/>
        <end position="577"/>
    </location>
</feature>
<evidence type="ECO:0000256" key="2">
    <source>
        <dbReference type="ARBA" id="ARBA00022448"/>
    </source>
</evidence>
<evidence type="ECO:0000256" key="3">
    <source>
        <dbReference type="ARBA" id="ARBA00022475"/>
    </source>
</evidence>
<dbReference type="Gene3D" id="1.20.1560.10">
    <property type="entry name" value="ABC transporter type 1, transmembrane domain"/>
    <property type="match status" value="1"/>
</dbReference>
<feature type="transmembrane region" description="Helical" evidence="9">
    <location>
        <begin position="65"/>
        <end position="85"/>
    </location>
</feature>
<keyword evidence="3" id="KW-1003">Cell membrane</keyword>
<dbReference type="KEGG" id="pho:PH1735"/>
<reference evidence="12 13" key="1">
    <citation type="journal article" date="1998" name="DNA Res.">
        <title>Complete sequence and gene organization of the genome of a hyper-thermophilic archaebacterium, Pyrococcus horikoshii OT3.</title>
        <authorList>
            <person name="Kawarabayasi Y."/>
            <person name="Sawada M."/>
            <person name="Horikawa H."/>
            <person name="Haikawa Y."/>
            <person name="Hino Y."/>
            <person name="Yamamoto S."/>
            <person name="Sekine M."/>
            <person name="Baba S."/>
            <person name="Kosugi H."/>
            <person name="Hosoyama A."/>
            <person name="Nagai Y."/>
            <person name="Sakai M."/>
            <person name="Ogura K."/>
            <person name="Otuka R."/>
            <person name="Nakazawa H."/>
            <person name="Takamiya M."/>
            <person name="Ohfuku Y."/>
            <person name="Funahashi T."/>
            <person name="Tanaka T."/>
            <person name="Kudoh Y."/>
            <person name="Yamazaki J."/>
            <person name="Kushida N."/>
            <person name="Oguchi A."/>
            <person name="Aoki K."/>
            <person name="Nakamura Y."/>
            <person name="Robb T.F."/>
            <person name="Horikoshi K."/>
            <person name="Masuchi Y."/>
            <person name="Shizuya H."/>
            <person name="Kikuchi H."/>
        </authorList>
    </citation>
    <scope>NUCLEOTIDE SEQUENCE [LARGE SCALE GENOMIC DNA]</scope>
    <source>
        <strain evidence="13">ATCC 700860 / DSM 12428 / JCM 9974 / NBRC 100139 / OT-3</strain>
    </source>
</reference>
<organism evidence="12 13">
    <name type="scientific">Pyrococcus horikoshii (strain ATCC 700860 / DSM 12428 / JCM 9974 / NBRC 100139 / OT-3)</name>
    <dbReference type="NCBI Taxonomy" id="70601"/>
    <lineage>
        <taxon>Archaea</taxon>
        <taxon>Methanobacteriati</taxon>
        <taxon>Methanobacteriota</taxon>
        <taxon>Thermococci</taxon>
        <taxon>Thermococcales</taxon>
        <taxon>Thermococcaceae</taxon>
        <taxon>Pyrococcus</taxon>
    </lineage>
</organism>
<dbReference type="Gene3D" id="3.40.50.300">
    <property type="entry name" value="P-loop containing nucleotide triphosphate hydrolases"/>
    <property type="match status" value="1"/>
</dbReference>
<dbReference type="CDD" id="cd18545">
    <property type="entry name" value="ABC_6TM_YknV_like"/>
    <property type="match status" value="1"/>
</dbReference>
<keyword evidence="13" id="KW-1185">Reference proteome</keyword>